<protein>
    <submittedName>
        <fullName evidence="1">Uncharacterized protein</fullName>
    </submittedName>
</protein>
<sequence>MGALVEKQMTHMRTVAHWRLLWQPAMVQLLRRQPNGCFMLVRDDTADGDVPVECESAYQEECGEESLTLYNKDCRTLYPNTESD</sequence>
<reference evidence="1" key="1">
    <citation type="submission" date="2020-05" db="EMBL/GenBank/DDBJ databases">
        <title>Large-scale comparative analyses of tick genomes elucidate their genetic diversity and vector capacities.</title>
        <authorList>
            <person name="Jia N."/>
            <person name="Wang J."/>
            <person name="Shi W."/>
            <person name="Du L."/>
            <person name="Sun Y."/>
            <person name="Zhan W."/>
            <person name="Jiang J."/>
            <person name="Wang Q."/>
            <person name="Zhang B."/>
            <person name="Ji P."/>
            <person name="Sakyi L.B."/>
            <person name="Cui X."/>
            <person name="Yuan T."/>
            <person name="Jiang B."/>
            <person name="Yang W."/>
            <person name="Lam T.T.-Y."/>
            <person name="Chang Q."/>
            <person name="Ding S."/>
            <person name="Wang X."/>
            <person name="Zhu J."/>
            <person name="Ruan X."/>
            <person name="Zhao L."/>
            <person name="Wei J."/>
            <person name="Que T."/>
            <person name="Du C."/>
            <person name="Cheng J."/>
            <person name="Dai P."/>
            <person name="Han X."/>
            <person name="Huang E."/>
            <person name="Gao Y."/>
            <person name="Liu J."/>
            <person name="Shao H."/>
            <person name="Ye R."/>
            <person name="Li L."/>
            <person name="Wei W."/>
            <person name="Wang X."/>
            <person name="Wang C."/>
            <person name="Yang T."/>
            <person name="Huo Q."/>
            <person name="Li W."/>
            <person name="Guo W."/>
            <person name="Chen H."/>
            <person name="Zhou L."/>
            <person name="Ni X."/>
            <person name="Tian J."/>
            <person name="Zhou Y."/>
            <person name="Sheng Y."/>
            <person name="Liu T."/>
            <person name="Pan Y."/>
            <person name="Xia L."/>
            <person name="Li J."/>
            <person name="Zhao F."/>
            <person name="Cao W."/>
        </authorList>
    </citation>
    <scope>NUCLEOTIDE SEQUENCE</scope>
    <source>
        <strain evidence="1">Hyas-2018</strain>
    </source>
</reference>
<name>A0ACB7RPM3_HYAAI</name>
<accession>A0ACB7RPM3</accession>
<keyword evidence="2" id="KW-1185">Reference proteome</keyword>
<evidence type="ECO:0000313" key="1">
    <source>
        <dbReference type="EMBL" id="KAH6924616.1"/>
    </source>
</evidence>
<proteinExistence type="predicted"/>
<gene>
    <name evidence="1" type="ORF">HPB50_020737</name>
</gene>
<organism evidence="1 2">
    <name type="scientific">Hyalomma asiaticum</name>
    <name type="common">Tick</name>
    <dbReference type="NCBI Taxonomy" id="266040"/>
    <lineage>
        <taxon>Eukaryota</taxon>
        <taxon>Metazoa</taxon>
        <taxon>Ecdysozoa</taxon>
        <taxon>Arthropoda</taxon>
        <taxon>Chelicerata</taxon>
        <taxon>Arachnida</taxon>
        <taxon>Acari</taxon>
        <taxon>Parasitiformes</taxon>
        <taxon>Ixodida</taxon>
        <taxon>Ixodoidea</taxon>
        <taxon>Ixodidae</taxon>
        <taxon>Hyalomminae</taxon>
        <taxon>Hyalomma</taxon>
    </lineage>
</organism>
<dbReference type="EMBL" id="CM023488">
    <property type="protein sequence ID" value="KAH6924616.1"/>
    <property type="molecule type" value="Genomic_DNA"/>
</dbReference>
<dbReference type="Proteomes" id="UP000821845">
    <property type="component" value="Chromosome 8"/>
</dbReference>
<comment type="caution">
    <text evidence="1">The sequence shown here is derived from an EMBL/GenBank/DDBJ whole genome shotgun (WGS) entry which is preliminary data.</text>
</comment>
<evidence type="ECO:0000313" key="2">
    <source>
        <dbReference type="Proteomes" id="UP000821845"/>
    </source>
</evidence>